<dbReference type="SUPFAM" id="SSF159275">
    <property type="entry name" value="PA1994-like"/>
    <property type="match status" value="1"/>
</dbReference>
<dbReference type="RefSeq" id="WP_128389506.1">
    <property type="nucleotide sequence ID" value="NZ_SBII01000004.1"/>
</dbReference>
<dbReference type="EMBL" id="SBII01000004">
    <property type="protein sequence ID" value="RWX01027.1"/>
    <property type="molecule type" value="Genomic_DNA"/>
</dbReference>
<comment type="caution">
    <text evidence="1">The sequence shown here is derived from an EMBL/GenBank/DDBJ whole genome shotgun (WGS) entry which is preliminary data.</text>
</comment>
<protein>
    <submittedName>
        <fullName evidence="1">Uncharacterized protein</fullName>
    </submittedName>
</protein>
<evidence type="ECO:0000313" key="2">
    <source>
        <dbReference type="Proteomes" id="UP000287527"/>
    </source>
</evidence>
<evidence type="ECO:0000313" key="1">
    <source>
        <dbReference type="EMBL" id="RWX01027.1"/>
    </source>
</evidence>
<gene>
    <name evidence="1" type="ORF">EPI11_08375</name>
</gene>
<dbReference type="InterPro" id="IPR009467">
    <property type="entry name" value="Glycolipid-bd_prot_put"/>
</dbReference>
<keyword evidence="2" id="KW-1185">Reference proteome</keyword>
<dbReference type="Proteomes" id="UP000287527">
    <property type="component" value="Unassembled WGS sequence"/>
</dbReference>
<dbReference type="Pfam" id="PF06475">
    <property type="entry name" value="Glycolipid_bind"/>
    <property type="match status" value="1"/>
</dbReference>
<reference evidence="1 2" key="1">
    <citation type="submission" date="2019-01" db="EMBL/GenBank/DDBJ databases">
        <title>Flavobacterium sp. nov.,isolated from freshwater.</title>
        <authorList>
            <person name="Zhang R."/>
            <person name="Du Z.-J."/>
        </authorList>
    </citation>
    <scope>NUCLEOTIDE SEQUENCE [LARGE SCALE GENOMIC DNA]</scope>
    <source>
        <strain evidence="1 2">1E403</strain>
    </source>
</reference>
<accession>A0A444HCD1</accession>
<organism evidence="1 2">
    <name type="scientific">Flavobacterium cerinum</name>
    <dbReference type="NCBI Taxonomy" id="2502784"/>
    <lineage>
        <taxon>Bacteria</taxon>
        <taxon>Pseudomonadati</taxon>
        <taxon>Bacteroidota</taxon>
        <taxon>Flavobacteriia</taxon>
        <taxon>Flavobacteriales</taxon>
        <taxon>Flavobacteriaceae</taxon>
        <taxon>Flavobacterium</taxon>
    </lineage>
</organism>
<dbReference type="OrthoDB" id="9814791at2"/>
<sequence length="186" mass="21779">MQKSFLWNGLLNDTEEHCAVNYLDKGIMVRSEVEGWAEGKPVYLDYTIKLDVHWNVLEFEVIFHISDIEHIHHFKRNALGGWIDGKDNEYPEFDECQYIDISLTPFTNTLPINGLNLALGQSHEFNLVYVDVMRNTIRKDHQRYTRIGTNSYRFENDSTNFTADIDVDTDGLVTHYPKMFDMIQPK</sequence>
<dbReference type="AlphaFoldDB" id="A0A444HCD1"/>
<name>A0A444HCD1_9FLAO</name>
<proteinExistence type="predicted"/>